<sequence length="235" mass="25436">VGMVLLYGVGAFWTTGPLRSFFGLFSAIVGVAIILFVINMYSVLREEPEEKETPAPVPTPVPEAKEPVVEIKLSPQMKIAEIVEKWPHLQEALIQEGLGNVANPAAVNTVGKMISLEMAAKKADIELFPLIASLEGKKLLNADEVEKAQAEAEAAVSGNPKFKHGEMAQLTTLIGDLLEVYPETKPVFETHYGAACFTCPGHKTETVEQTAAMHNLPSEMILGEINEKIEAALKS</sequence>
<evidence type="ECO:0000256" key="1">
    <source>
        <dbReference type="SAM" id="Phobius"/>
    </source>
</evidence>
<dbReference type="EMBL" id="UOGC01000123">
    <property type="protein sequence ID" value="VAX21640.1"/>
    <property type="molecule type" value="Genomic_DNA"/>
</dbReference>
<dbReference type="PANTHER" id="PTHR39341:SF1">
    <property type="entry name" value="DUF1858 DOMAIN-CONTAINING PROTEIN"/>
    <property type="match status" value="1"/>
</dbReference>
<gene>
    <name evidence="3" type="ORF">MNBD_NITROSPINAE01-1286</name>
</gene>
<keyword evidence="1" id="KW-0472">Membrane</keyword>
<feature type="transmembrane region" description="Helical" evidence="1">
    <location>
        <begin position="20"/>
        <end position="41"/>
    </location>
</feature>
<proteinExistence type="predicted"/>
<evidence type="ECO:0000259" key="2">
    <source>
        <dbReference type="Pfam" id="PF08984"/>
    </source>
</evidence>
<reference evidence="3" key="1">
    <citation type="submission" date="2018-06" db="EMBL/GenBank/DDBJ databases">
        <authorList>
            <person name="Zhirakovskaya E."/>
        </authorList>
    </citation>
    <scope>NUCLEOTIDE SEQUENCE</scope>
</reference>
<keyword evidence="1" id="KW-0812">Transmembrane</keyword>
<feature type="domain" description="DUF1858" evidence="2">
    <location>
        <begin position="170"/>
        <end position="221"/>
    </location>
</feature>
<dbReference type="InterPro" id="IPR015077">
    <property type="entry name" value="DUF1858"/>
</dbReference>
<dbReference type="InterPro" id="IPR038062">
    <property type="entry name" value="ScdA-like_N_sf"/>
</dbReference>
<keyword evidence="1" id="KW-1133">Transmembrane helix</keyword>
<accession>A0A3B1CG62</accession>
<feature type="non-terminal residue" evidence="3">
    <location>
        <position position="1"/>
    </location>
</feature>
<dbReference type="SUPFAM" id="SSF140683">
    <property type="entry name" value="SP0561-like"/>
    <property type="match status" value="2"/>
</dbReference>
<evidence type="ECO:0000313" key="3">
    <source>
        <dbReference type="EMBL" id="VAX21640.1"/>
    </source>
</evidence>
<dbReference type="PANTHER" id="PTHR39341">
    <property type="entry name" value="BSL7085 PROTEIN"/>
    <property type="match status" value="1"/>
</dbReference>
<organism evidence="3">
    <name type="scientific">hydrothermal vent metagenome</name>
    <dbReference type="NCBI Taxonomy" id="652676"/>
    <lineage>
        <taxon>unclassified sequences</taxon>
        <taxon>metagenomes</taxon>
        <taxon>ecological metagenomes</taxon>
    </lineage>
</organism>
<feature type="domain" description="DUF1858" evidence="2">
    <location>
        <begin position="75"/>
        <end position="127"/>
    </location>
</feature>
<dbReference type="Pfam" id="PF08984">
    <property type="entry name" value="DUF1858"/>
    <property type="match status" value="2"/>
</dbReference>
<dbReference type="AlphaFoldDB" id="A0A3B1CG62"/>
<name>A0A3B1CG62_9ZZZZ</name>
<dbReference type="InterPro" id="IPR023883">
    <property type="entry name" value="CHP03980_redox-disulphide"/>
</dbReference>
<protein>
    <recommendedName>
        <fullName evidence="2">DUF1858 domain-containing protein</fullName>
    </recommendedName>
</protein>
<dbReference type="Gene3D" id="1.10.3910.10">
    <property type="entry name" value="SP0561-like"/>
    <property type="match status" value="2"/>
</dbReference>